<evidence type="ECO:0000256" key="4">
    <source>
        <dbReference type="ARBA" id="ARBA00022723"/>
    </source>
</evidence>
<dbReference type="Proteomes" id="UP000722791">
    <property type="component" value="Unassembled WGS sequence"/>
</dbReference>
<protein>
    <recommendedName>
        <fullName evidence="2">RING-type E3 ubiquitin transferase</fullName>
        <ecNumber evidence="2">2.3.2.27</ecNumber>
    </recommendedName>
</protein>
<evidence type="ECO:0000313" key="13">
    <source>
        <dbReference type="Proteomes" id="UP000747110"/>
    </source>
</evidence>
<reference evidence="11" key="1">
    <citation type="journal article" date="2021" name="Proc. Natl. Acad. Sci. U.S.A.">
        <title>Three genomes in the algal genus Volvox reveal the fate of a haploid sex-determining region after a transition to homothallism.</title>
        <authorList>
            <person name="Yamamoto K."/>
            <person name="Hamaji T."/>
            <person name="Kawai-Toyooka H."/>
            <person name="Matsuzaki R."/>
            <person name="Takahashi F."/>
            <person name="Nishimura Y."/>
            <person name="Kawachi M."/>
            <person name="Noguchi H."/>
            <person name="Minakuchi Y."/>
            <person name="Umen J.G."/>
            <person name="Toyoda A."/>
            <person name="Nozaki H."/>
        </authorList>
    </citation>
    <scope>NUCLEOTIDE SEQUENCE</scope>
    <source>
        <strain evidence="12">NIES-3785</strain>
        <strain evidence="11">NIES-3786</strain>
    </source>
</reference>
<gene>
    <name evidence="11" type="ORF">Vretifemale_5335</name>
    <name evidence="12" type="ORF">Vretimale_15186</name>
</gene>
<dbReference type="FunFam" id="3.30.40.10:FF:000127">
    <property type="entry name" value="E3 ubiquitin-protein ligase RNF181"/>
    <property type="match status" value="1"/>
</dbReference>
<feature type="compositionally biased region" description="Basic and acidic residues" evidence="9">
    <location>
        <begin position="185"/>
        <end position="197"/>
    </location>
</feature>
<evidence type="ECO:0000313" key="11">
    <source>
        <dbReference type="EMBL" id="GIL75591.1"/>
    </source>
</evidence>
<evidence type="ECO:0000256" key="6">
    <source>
        <dbReference type="ARBA" id="ARBA00022786"/>
    </source>
</evidence>
<dbReference type="GO" id="GO:0008270">
    <property type="term" value="F:zinc ion binding"/>
    <property type="evidence" value="ECO:0007669"/>
    <property type="project" value="UniProtKB-KW"/>
</dbReference>
<keyword evidence="6" id="KW-0833">Ubl conjugation pathway</keyword>
<feature type="compositionally biased region" description="Low complexity" evidence="9">
    <location>
        <begin position="167"/>
        <end position="178"/>
    </location>
</feature>
<evidence type="ECO:0000256" key="5">
    <source>
        <dbReference type="ARBA" id="ARBA00022771"/>
    </source>
</evidence>
<feature type="domain" description="RING-type" evidence="10">
    <location>
        <begin position="281"/>
        <end position="322"/>
    </location>
</feature>
<keyword evidence="3" id="KW-0808">Transferase</keyword>
<keyword evidence="4" id="KW-0479">Metal-binding</keyword>
<feature type="region of interest" description="Disordered" evidence="9">
    <location>
        <begin position="163"/>
        <end position="202"/>
    </location>
</feature>
<dbReference type="Proteomes" id="UP000747110">
    <property type="component" value="Unassembled WGS sequence"/>
</dbReference>
<dbReference type="EMBL" id="BNCQ01000040">
    <property type="protein sequence ID" value="GIM11688.1"/>
    <property type="molecule type" value="Genomic_DNA"/>
</dbReference>
<dbReference type="Gene3D" id="3.30.40.10">
    <property type="entry name" value="Zinc/RING finger domain, C3HC4 (zinc finger)"/>
    <property type="match status" value="1"/>
</dbReference>
<evidence type="ECO:0000313" key="12">
    <source>
        <dbReference type="EMBL" id="GIM11688.1"/>
    </source>
</evidence>
<dbReference type="Pfam" id="PF13639">
    <property type="entry name" value="zf-RING_2"/>
    <property type="match status" value="1"/>
</dbReference>
<evidence type="ECO:0000256" key="2">
    <source>
        <dbReference type="ARBA" id="ARBA00012483"/>
    </source>
</evidence>
<evidence type="ECO:0000256" key="1">
    <source>
        <dbReference type="ARBA" id="ARBA00000900"/>
    </source>
</evidence>
<dbReference type="EMBL" id="BNCP01000007">
    <property type="protein sequence ID" value="GIL75591.1"/>
    <property type="molecule type" value="Genomic_DNA"/>
</dbReference>
<dbReference type="PROSITE" id="PS50089">
    <property type="entry name" value="ZF_RING_2"/>
    <property type="match status" value="1"/>
</dbReference>
<dbReference type="AlphaFoldDB" id="A0A8J4C4Z6"/>
<dbReference type="OrthoDB" id="4676at2759"/>
<sequence>MEQQRRSIAALLEKKATFNQGLKELSAAVLSTSPNNDEKFAGLLELLPRTMVLLRTRYSNPTQWKAAAEALHVCERRCIRADQQARIQQCLAEVNTFLTEHDVELPAAAVATSTEAAAAAALADVPLEDVLLGLSQSQQGIDAHYDDTGPILDDEERRRRIEGGGATSTSAPAAAHAAGGQGNEANRDAASEREASRRQQASHLQAEILEGIQAVYRGMSAIARGTEVIERELDAVLAVLQARAGQQPSRPPASRKVVASLPRIVVDEAALEGQIGRDQVCPVCTEALQVGDEVQLLPCKHSYHVACLAPWLEQNNSCPICRQELPTDDPHYEARKEREAEEARERAGAANALSHNEFAYI</sequence>
<dbReference type="EC" id="2.3.2.27" evidence="2"/>
<comment type="catalytic activity">
    <reaction evidence="1">
        <text>S-ubiquitinyl-[E2 ubiquitin-conjugating enzyme]-L-cysteine + [acceptor protein]-L-lysine = [E2 ubiquitin-conjugating enzyme]-L-cysteine + N(6)-ubiquitinyl-[acceptor protein]-L-lysine.</text>
        <dbReference type="EC" id="2.3.2.27"/>
    </reaction>
</comment>
<comment type="caution">
    <text evidence="11">The sequence shown here is derived from an EMBL/GenBank/DDBJ whole genome shotgun (WGS) entry which is preliminary data.</text>
</comment>
<keyword evidence="5 8" id="KW-0863">Zinc-finger</keyword>
<evidence type="ECO:0000259" key="10">
    <source>
        <dbReference type="PROSITE" id="PS50089"/>
    </source>
</evidence>
<dbReference type="PANTHER" id="PTHR15710:SF217">
    <property type="entry name" value="E3 UBIQUITIN-PROTEIN LIGASE RDUF2"/>
    <property type="match status" value="1"/>
</dbReference>
<dbReference type="InterPro" id="IPR001841">
    <property type="entry name" value="Znf_RING"/>
</dbReference>
<proteinExistence type="predicted"/>
<dbReference type="GO" id="GO:0061630">
    <property type="term" value="F:ubiquitin protein ligase activity"/>
    <property type="evidence" value="ECO:0007669"/>
    <property type="project" value="UniProtKB-EC"/>
</dbReference>
<dbReference type="GO" id="GO:0005737">
    <property type="term" value="C:cytoplasm"/>
    <property type="evidence" value="ECO:0007669"/>
    <property type="project" value="TreeGrafter"/>
</dbReference>
<keyword evidence="7" id="KW-0862">Zinc</keyword>
<organism evidence="11 13">
    <name type="scientific">Volvox reticuliferus</name>
    <dbReference type="NCBI Taxonomy" id="1737510"/>
    <lineage>
        <taxon>Eukaryota</taxon>
        <taxon>Viridiplantae</taxon>
        <taxon>Chlorophyta</taxon>
        <taxon>core chlorophytes</taxon>
        <taxon>Chlorophyceae</taxon>
        <taxon>CS clade</taxon>
        <taxon>Chlamydomonadales</taxon>
        <taxon>Volvocaceae</taxon>
        <taxon>Volvox</taxon>
    </lineage>
</organism>
<name>A0A8J4C4Z6_9CHLO</name>
<dbReference type="SMART" id="SM00184">
    <property type="entry name" value="RING"/>
    <property type="match status" value="1"/>
</dbReference>
<dbReference type="InterPro" id="IPR013083">
    <property type="entry name" value="Znf_RING/FYVE/PHD"/>
</dbReference>
<evidence type="ECO:0000256" key="8">
    <source>
        <dbReference type="PROSITE-ProRule" id="PRU00175"/>
    </source>
</evidence>
<accession>A0A8J4C4Z6</accession>
<evidence type="ECO:0000256" key="7">
    <source>
        <dbReference type="ARBA" id="ARBA00022833"/>
    </source>
</evidence>
<keyword evidence="13" id="KW-1185">Reference proteome</keyword>
<evidence type="ECO:0000256" key="3">
    <source>
        <dbReference type="ARBA" id="ARBA00022679"/>
    </source>
</evidence>
<dbReference type="PANTHER" id="PTHR15710">
    <property type="entry name" value="E3 UBIQUITIN-PROTEIN LIGASE PRAJA"/>
    <property type="match status" value="1"/>
</dbReference>
<evidence type="ECO:0000256" key="9">
    <source>
        <dbReference type="SAM" id="MobiDB-lite"/>
    </source>
</evidence>
<dbReference type="SUPFAM" id="SSF57850">
    <property type="entry name" value="RING/U-box"/>
    <property type="match status" value="1"/>
</dbReference>
<dbReference type="GO" id="GO:0016567">
    <property type="term" value="P:protein ubiquitination"/>
    <property type="evidence" value="ECO:0007669"/>
    <property type="project" value="TreeGrafter"/>
</dbReference>